<keyword evidence="6" id="KW-0547">Nucleotide-binding</keyword>
<dbReference type="Gene3D" id="1.10.510.10">
    <property type="entry name" value="Transferase(Phosphotransferase) domain 1"/>
    <property type="match status" value="1"/>
</dbReference>
<evidence type="ECO:0000256" key="11">
    <source>
        <dbReference type="ARBA" id="ARBA00048679"/>
    </source>
</evidence>
<name>A0AAV6JJZ4_9ERIC</name>
<evidence type="ECO:0000313" key="14">
    <source>
        <dbReference type="EMBL" id="KAG5540453.1"/>
    </source>
</evidence>
<evidence type="ECO:0000313" key="15">
    <source>
        <dbReference type="Proteomes" id="UP000823749"/>
    </source>
</evidence>
<evidence type="ECO:0000256" key="8">
    <source>
        <dbReference type="ARBA" id="ARBA00022989"/>
    </source>
</evidence>
<dbReference type="GO" id="GO:0004674">
    <property type="term" value="F:protein serine/threonine kinase activity"/>
    <property type="evidence" value="ECO:0007669"/>
    <property type="project" value="UniProtKB-KW"/>
</dbReference>
<organism evidence="14 15">
    <name type="scientific">Rhododendron griersonianum</name>
    <dbReference type="NCBI Taxonomy" id="479676"/>
    <lineage>
        <taxon>Eukaryota</taxon>
        <taxon>Viridiplantae</taxon>
        <taxon>Streptophyta</taxon>
        <taxon>Embryophyta</taxon>
        <taxon>Tracheophyta</taxon>
        <taxon>Spermatophyta</taxon>
        <taxon>Magnoliopsida</taxon>
        <taxon>eudicotyledons</taxon>
        <taxon>Gunneridae</taxon>
        <taxon>Pentapetalae</taxon>
        <taxon>asterids</taxon>
        <taxon>Ericales</taxon>
        <taxon>Ericaceae</taxon>
        <taxon>Ericoideae</taxon>
        <taxon>Rhodoreae</taxon>
        <taxon>Rhododendron</taxon>
    </lineage>
</organism>
<comment type="caution">
    <text evidence="14">The sequence shown here is derived from an EMBL/GenBank/DDBJ whole genome shotgun (WGS) entry which is preliminary data.</text>
</comment>
<dbReference type="PROSITE" id="PS50011">
    <property type="entry name" value="PROTEIN_KINASE_DOM"/>
    <property type="match status" value="1"/>
</dbReference>
<comment type="catalytic activity">
    <reaction evidence="11">
        <text>L-seryl-[protein] + ATP = O-phospho-L-seryl-[protein] + ADP + H(+)</text>
        <dbReference type="Rhea" id="RHEA:17989"/>
        <dbReference type="Rhea" id="RHEA-COMP:9863"/>
        <dbReference type="Rhea" id="RHEA-COMP:11604"/>
        <dbReference type="ChEBI" id="CHEBI:15378"/>
        <dbReference type="ChEBI" id="CHEBI:29999"/>
        <dbReference type="ChEBI" id="CHEBI:30616"/>
        <dbReference type="ChEBI" id="CHEBI:83421"/>
        <dbReference type="ChEBI" id="CHEBI:456216"/>
        <dbReference type="EC" id="2.7.11.1"/>
    </reaction>
</comment>
<accession>A0AAV6JJZ4</accession>
<dbReference type="Proteomes" id="UP000823749">
    <property type="component" value="Chromosome 7"/>
</dbReference>
<dbReference type="GO" id="GO:0005886">
    <property type="term" value="C:plasma membrane"/>
    <property type="evidence" value="ECO:0007669"/>
    <property type="project" value="UniProtKB-SubCell"/>
</dbReference>
<gene>
    <name evidence="14" type="ORF">RHGRI_020609</name>
</gene>
<dbReference type="SMART" id="SM00220">
    <property type="entry name" value="S_TKc"/>
    <property type="match status" value="1"/>
</dbReference>
<evidence type="ECO:0000256" key="3">
    <source>
        <dbReference type="ARBA" id="ARBA00022527"/>
    </source>
</evidence>
<keyword evidence="4" id="KW-0808">Transferase</keyword>
<dbReference type="InterPro" id="IPR000719">
    <property type="entry name" value="Prot_kinase_dom"/>
</dbReference>
<comment type="subcellular location">
    <subcellularLocation>
        <location evidence="1">Cell membrane</location>
        <topology evidence="1">Single-pass membrane protein</topology>
    </subcellularLocation>
</comment>
<dbReference type="PROSITE" id="PS00108">
    <property type="entry name" value="PROTEIN_KINASE_ST"/>
    <property type="match status" value="1"/>
</dbReference>
<keyword evidence="15" id="KW-1185">Reference proteome</keyword>
<evidence type="ECO:0000256" key="5">
    <source>
        <dbReference type="ARBA" id="ARBA00022692"/>
    </source>
</evidence>
<dbReference type="GO" id="GO:0005524">
    <property type="term" value="F:ATP binding"/>
    <property type="evidence" value="ECO:0007669"/>
    <property type="project" value="UniProtKB-KW"/>
</dbReference>
<dbReference type="SUPFAM" id="SSF56112">
    <property type="entry name" value="Protein kinase-like (PK-like)"/>
    <property type="match status" value="1"/>
</dbReference>
<evidence type="ECO:0000256" key="7">
    <source>
        <dbReference type="ARBA" id="ARBA00022840"/>
    </source>
</evidence>
<protein>
    <recommendedName>
        <fullName evidence="2">non-specific serine/threonine protein kinase</fullName>
        <ecNumber evidence="2">2.7.11.1</ecNumber>
    </recommendedName>
</protein>
<evidence type="ECO:0000259" key="13">
    <source>
        <dbReference type="PROSITE" id="PS50011"/>
    </source>
</evidence>
<keyword evidence="3" id="KW-0723">Serine/threonine-protein kinase</keyword>
<keyword evidence="5 12" id="KW-0812">Transmembrane</keyword>
<reference evidence="14" key="1">
    <citation type="submission" date="2020-08" db="EMBL/GenBank/DDBJ databases">
        <title>Plant Genome Project.</title>
        <authorList>
            <person name="Zhang R.-G."/>
        </authorList>
    </citation>
    <scope>NUCLEOTIDE SEQUENCE</scope>
    <source>
        <strain evidence="14">WSP0</strain>
        <tissue evidence="14">Leaf</tissue>
    </source>
</reference>
<evidence type="ECO:0000256" key="4">
    <source>
        <dbReference type="ARBA" id="ARBA00022679"/>
    </source>
</evidence>
<dbReference type="EC" id="2.7.11.1" evidence="2"/>
<dbReference type="InterPro" id="IPR011009">
    <property type="entry name" value="Kinase-like_dom_sf"/>
</dbReference>
<evidence type="ECO:0000256" key="9">
    <source>
        <dbReference type="ARBA" id="ARBA00023136"/>
    </source>
</evidence>
<proteinExistence type="predicted"/>
<evidence type="ECO:0000256" key="10">
    <source>
        <dbReference type="ARBA" id="ARBA00047899"/>
    </source>
</evidence>
<dbReference type="InterPro" id="IPR008271">
    <property type="entry name" value="Ser/Thr_kinase_AS"/>
</dbReference>
<evidence type="ECO:0000256" key="1">
    <source>
        <dbReference type="ARBA" id="ARBA00004162"/>
    </source>
</evidence>
<dbReference type="EMBL" id="JACTNZ010000007">
    <property type="protein sequence ID" value="KAG5540453.1"/>
    <property type="molecule type" value="Genomic_DNA"/>
</dbReference>
<evidence type="ECO:0000256" key="2">
    <source>
        <dbReference type="ARBA" id="ARBA00012513"/>
    </source>
</evidence>
<comment type="catalytic activity">
    <reaction evidence="10">
        <text>L-threonyl-[protein] + ATP = O-phospho-L-threonyl-[protein] + ADP + H(+)</text>
        <dbReference type="Rhea" id="RHEA:46608"/>
        <dbReference type="Rhea" id="RHEA-COMP:11060"/>
        <dbReference type="Rhea" id="RHEA-COMP:11605"/>
        <dbReference type="ChEBI" id="CHEBI:15378"/>
        <dbReference type="ChEBI" id="CHEBI:30013"/>
        <dbReference type="ChEBI" id="CHEBI:30616"/>
        <dbReference type="ChEBI" id="CHEBI:61977"/>
        <dbReference type="ChEBI" id="CHEBI:456216"/>
        <dbReference type="EC" id="2.7.11.1"/>
    </reaction>
</comment>
<dbReference type="PANTHER" id="PTHR47982:SF55">
    <property type="entry name" value="PROTEIN KINASE DOMAIN-CONTAINING PROTEIN"/>
    <property type="match status" value="1"/>
</dbReference>
<dbReference type="PANTHER" id="PTHR47982">
    <property type="entry name" value="PROLINE-RICH RECEPTOR-LIKE PROTEIN KINASE PERK4"/>
    <property type="match status" value="1"/>
</dbReference>
<keyword evidence="8 12" id="KW-1133">Transmembrane helix</keyword>
<sequence>MWFFGFSSTNLKNLSTIGAIILVILFIIIITKWAICLGLDQQGEGDITALTHQGKVNCSKNKNGCCHCSSAVGVTRTYALEELKVATRDFRVRIGVGATSHVYLAELGDGRFGTVKRVMEERGGSKKIFLHEVSVLLRISHPNLVGLLGFCLENGEQLLLLEYVPNKSLSDRLHTRYGQSLVPLSWQNRLSIALDIAHALDYLHSVADPPIIHRDIKSSNILLVDDFHAKLADFGLCKLGHDAQTARTPTTIKGSLGYVDTNYLNTGLLSPKCDVYSFGVLLLELITGLKSLQGSMTLPEWTEGWRRSKDSKVLVGMLDPKLNGDVNMEQLRVLVDIANSALVENSEARPDMSMILYKI</sequence>
<keyword evidence="3" id="KW-0418">Kinase</keyword>
<keyword evidence="9 12" id="KW-0472">Membrane</keyword>
<dbReference type="Pfam" id="PF00069">
    <property type="entry name" value="Pkinase"/>
    <property type="match status" value="1"/>
</dbReference>
<evidence type="ECO:0000256" key="12">
    <source>
        <dbReference type="SAM" id="Phobius"/>
    </source>
</evidence>
<evidence type="ECO:0000256" key="6">
    <source>
        <dbReference type="ARBA" id="ARBA00022741"/>
    </source>
</evidence>
<dbReference type="InterPro" id="IPR047117">
    <property type="entry name" value="PERK1-13-like"/>
</dbReference>
<keyword evidence="7" id="KW-0067">ATP-binding</keyword>
<feature type="transmembrane region" description="Helical" evidence="12">
    <location>
        <begin position="14"/>
        <end position="35"/>
    </location>
</feature>
<feature type="domain" description="Protein kinase" evidence="13">
    <location>
        <begin position="88"/>
        <end position="359"/>
    </location>
</feature>
<dbReference type="AlphaFoldDB" id="A0AAV6JJZ4"/>
<dbReference type="Gene3D" id="3.30.200.20">
    <property type="entry name" value="Phosphorylase Kinase, domain 1"/>
    <property type="match status" value="1"/>
</dbReference>